<sequence>MLPEDISSAGRLPESELYDKLRRDKLVSSPSDGEIFPSRPLEARETSITAPSSLQVMPTHAQQFATFRHDMARPLSCDSPARNRRRELFSCSRHAMVETAMGSSNSSSHNEAAARPGKGITTLLLHAEWGAIFMVSLITDC</sequence>
<dbReference type="HOGENOM" id="CLU_097339_0_1_1"/>
<organism evidence="1">
    <name type="scientific">Oryza meridionalis</name>
    <dbReference type="NCBI Taxonomy" id="40149"/>
    <lineage>
        <taxon>Eukaryota</taxon>
        <taxon>Viridiplantae</taxon>
        <taxon>Streptophyta</taxon>
        <taxon>Embryophyta</taxon>
        <taxon>Tracheophyta</taxon>
        <taxon>Spermatophyta</taxon>
        <taxon>Magnoliopsida</taxon>
        <taxon>Liliopsida</taxon>
        <taxon>Poales</taxon>
        <taxon>Poaceae</taxon>
        <taxon>BOP clade</taxon>
        <taxon>Oryzoideae</taxon>
        <taxon>Oryzeae</taxon>
        <taxon>Oryzinae</taxon>
        <taxon>Oryza</taxon>
    </lineage>
</organism>
<dbReference type="AlphaFoldDB" id="A0A0E0CFT0"/>
<dbReference type="EnsemblPlants" id="OMERI02G05020.1">
    <property type="protein sequence ID" value="OMERI02G05020.1"/>
    <property type="gene ID" value="OMERI02G05020"/>
</dbReference>
<evidence type="ECO:0000313" key="2">
    <source>
        <dbReference type="Proteomes" id="UP000008021"/>
    </source>
</evidence>
<reference evidence="1" key="2">
    <citation type="submission" date="2018-05" db="EMBL/GenBank/DDBJ databases">
        <title>OmerRS3 (Oryza meridionalis Reference Sequence Version 3).</title>
        <authorList>
            <person name="Zhang J."/>
            <person name="Kudrna D."/>
            <person name="Lee S."/>
            <person name="Talag J."/>
            <person name="Welchert J."/>
            <person name="Wing R.A."/>
        </authorList>
    </citation>
    <scope>NUCLEOTIDE SEQUENCE [LARGE SCALE GENOMIC DNA]</scope>
    <source>
        <strain evidence="1">cv. OR44</strain>
    </source>
</reference>
<accession>A0A0E0CFT0</accession>
<reference evidence="1" key="1">
    <citation type="submission" date="2015-04" db="UniProtKB">
        <authorList>
            <consortium name="EnsemblPlants"/>
        </authorList>
    </citation>
    <scope>IDENTIFICATION</scope>
</reference>
<dbReference type="Gramene" id="OMERI02G05020.1">
    <property type="protein sequence ID" value="OMERI02G05020.1"/>
    <property type="gene ID" value="OMERI02G05020"/>
</dbReference>
<dbReference type="Proteomes" id="UP000008021">
    <property type="component" value="Chromosome 2"/>
</dbReference>
<protein>
    <submittedName>
        <fullName evidence="1">Uncharacterized protein</fullName>
    </submittedName>
</protein>
<keyword evidence="2" id="KW-1185">Reference proteome</keyword>
<evidence type="ECO:0000313" key="1">
    <source>
        <dbReference type="EnsemblPlants" id="OMERI02G05020.1"/>
    </source>
</evidence>
<proteinExistence type="predicted"/>
<name>A0A0E0CFT0_9ORYZ</name>